<feature type="compositionally biased region" description="Low complexity" evidence="1">
    <location>
        <begin position="64"/>
        <end position="80"/>
    </location>
</feature>
<keyword evidence="3" id="KW-1185">Reference proteome</keyword>
<protein>
    <submittedName>
        <fullName evidence="2">Nuclear pore complex protein</fullName>
    </submittedName>
</protein>
<dbReference type="Proteomes" id="UP001604277">
    <property type="component" value="Unassembled WGS sequence"/>
</dbReference>
<evidence type="ECO:0000313" key="2">
    <source>
        <dbReference type="EMBL" id="KAL2555646.1"/>
    </source>
</evidence>
<proteinExistence type="predicted"/>
<comment type="caution">
    <text evidence="2">The sequence shown here is derived from an EMBL/GenBank/DDBJ whole genome shotgun (WGS) entry which is preliminary data.</text>
</comment>
<reference evidence="3" key="1">
    <citation type="submission" date="2024-07" db="EMBL/GenBank/DDBJ databases">
        <title>Two chromosome-level genome assemblies of Korean endemic species Abeliophyllum distichum and Forsythia ovata (Oleaceae).</title>
        <authorList>
            <person name="Jang H."/>
        </authorList>
    </citation>
    <scope>NUCLEOTIDE SEQUENCE [LARGE SCALE GENOMIC DNA]</scope>
</reference>
<evidence type="ECO:0000313" key="3">
    <source>
        <dbReference type="Proteomes" id="UP001604277"/>
    </source>
</evidence>
<sequence>MLDDDLGSVGPIRRIRQKPSLLSHRSPLSLGSHAARISLKQKVPLEDEPRHKISKTLGENEDNSTPSTSYTPVPSKSSKVAARIFQQLENMTSKDKSSESKPAAAREKLPLKLKSIMLQDGHTTLPYARDSSQEQGEVEENGPKESVGPSEMFTPTLNIGASSGKASRSMVETTDSALKTFGISTSSKDSSL</sequence>
<feature type="compositionally biased region" description="Polar residues" evidence="1">
    <location>
        <begin position="153"/>
        <end position="171"/>
    </location>
</feature>
<dbReference type="PANTHER" id="PTHR33416:SF20">
    <property type="entry name" value="NUCLEAR PORE COMPLEX PROTEIN NUP1"/>
    <property type="match status" value="1"/>
</dbReference>
<feature type="region of interest" description="Disordered" evidence="1">
    <location>
        <begin position="121"/>
        <end position="171"/>
    </location>
</feature>
<accession>A0ABD1X0Y2</accession>
<feature type="region of interest" description="Disordered" evidence="1">
    <location>
        <begin position="1"/>
        <end position="106"/>
    </location>
</feature>
<organism evidence="2 3">
    <name type="scientific">Forsythia ovata</name>
    <dbReference type="NCBI Taxonomy" id="205694"/>
    <lineage>
        <taxon>Eukaryota</taxon>
        <taxon>Viridiplantae</taxon>
        <taxon>Streptophyta</taxon>
        <taxon>Embryophyta</taxon>
        <taxon>Tracheophyta</taxon>
        <taxon>Spermatophyta</taxon>
        <taxon>Magnoliopsida</taxon>
        <taxon>eudicotyledons</taxon>
        <taxon>Gunneridae</taxon>
        <taxon>Pentapetalae</taxon>
        <taxon>asterids</taxon>
        <taxon>lamiids</taxon>
        <taxon>Lamiales</taxon>
        <taxon>Oleaceae</taxon>
        <taxon>Forsythieae</taxon>
        <taxon>Forsythia</taxon>
    </lineage>
</organism>
<name>A0ABD1X0Y2_9LAMI</name>
<dbReference type="AlphaFoldDB" id="A0ABD1X0Y2"/>
<gene>
    <name evidence="2" type="ORF">Fot_00385</name>
</gene>
<dbReference type="PANTHER" id="PTHR33416">
    <property type="entry name" value="NUCLEAR PORE COMPLEX PROTEIN NUP1"/>
    <property type="match status" value="1"/>
</dbReference>
<dbReference type="EMBL" id="JBFOLJ010000001">
    <property type="protein sequence ID" value="KAL2555646.1"/>
    <property type="molecule type" value="Genomic_DNA"/>
</dbReference>
<feature type="compositionally biased region" description="Basic and acidic residues" evidence="1">
    <location>
        <begin position="92"/>
        <end position="106"/>
    </location>
</feature>
<evidence type="ECO:0000256" key="1">
    <source>
        <dbReference type="SAM" id="MobiDB-lite"/>
    </source>
</evidence>
<feature type="compositionally biased region" description="Low complexity" evidence="1">
    <location>
        <begin position="19"/>
        <end position="33"/>
    </location>
</feature>